<organism evidence="1 2">
    <name type="scientific">Scylla paramamosain</name>
    <name type="common">Mud crab</name>
    <dbReference type="NCBI Taxonomy" id="85552"/>
    <lineage>
        <taxon>Eukaryota</taxon>
        <taxon>Metazoa</taxon>
        <taxon>Ecdysozoa</taxon>
        <taxon>Arthropoda</taxon>
        <taxon>Crustacea</taxon>
        <taxon>Multicrustacea</taxon>
        <taxon>Malacostraca</taxon>
        <taxon>Eumalacostraca</taxon>
        <taxon>Eucarida</taxon>
        <taxon>Decapoda</taxon>
        <taxon>Pleocyemata</taxon>
        <taxon>Brachyura</taxon>
        <taxon>Eubrachyura</taxon>
        <taxon>Portunoidea</taxon>
        <taxon>Portunidae</taxon>
        <taxon>Portuninae</taxon>
        <taxon>Scylla</taxon>
    </lineage>
</organism>
<sequence>MANPNGRPAMNGTANRNIRIASNGAGGGAKVDPNDPQVRKLVYNMYRGMLGQQHQQANQIVDSAPQEKVEIDAGVGARVESMINTAFNSFTPCCTVMLRGEVLPGEWAGDKQDRVGRMRGVKRTRP</sequence>
<evidence type="ECO:0000313" key="2">
    <source>
        <dbReference type="Proteomes" id="UP001487740"/>
    </source>
</evidence>
<gene>
    <name evidence="1" type="ORF">O3P69_001415</name>
</gene>
<evidence type="ECO:0000313" key="1">
    <source>
        <dbReference type="EMBL" id="KAK8404789.1"/>
    </source>
</evidence>
<accession>A0AAW0UXC4</accession>
<comment type="caution">
    <text evidence="1">The sequence shown here is derived from an EMBL/GenBank/DDBJ whole genome shotgun (WGS) entry which is preliminary data.</text>
</comment>
<dbReference type="Proteomes" id="UP001487740">
    <property type="component" value="Unassembled WGS sequence"/>
</dbReference>
<keyword evidence="2" id="KW-1185">Reference proteome</keyword>
<proteinExistence type="predicted"/>
<dbReference type="AlphaFoldDB" id="A0AAW0UXC4"/>
<reference evidence="1 2" key="1">
    <citation type="submission" date="2023-03" db="EMBL/GenBank/DDBJ databases">
        <title>High-quality genome of Scylla paramamosain provides insights in environmental adaptation.</title>
        <authorList>
            <person name="Zhang L."/>
        </authorList>
    </citation>
    <scope>NUCLEOTIDE SEQUENCE [LARGE SCALE GENOMIC DNA]</scope>
    <source>
        <strain evidence="1">LZ_2023a</strain>
        <tissue evidence="1">Muscle</tissue>
    </source>
</reference>
<protein>
    <submittedName>
        <fullName evidence="1">Uncharacterized protein</fullName>
    </submittedName>
</protein>
<dbReference type="EMBL" id="JARAKH010000003">
    <property type="protein sequence ID" value="KAK8404789.1"/>
    <property type="molecule type" value="Genomic_DNA"/>
</dbReference>
<name>A0AAW0UXC4_SCYPA</name>